<dbReference type="AlphaFoldDB" id="Q5NBK2"/>
<protein>
    <submittedName>
        <fullName evidence="2">Uncharacterized protein P0025D05.23</fullName>
    </submittedName>
</protein>
<reference evidence="2" key="1">
    <citation type="journal article" date="2002" name="Nature">
        <title>The genome sequence and structure of rice chromosome 1.</title>
        <authorList>
            <person name="Sasaki T."/>
            <person name="Matsumoto T."/>
            <person name="Yamamoto K."/>
            <person name="Sakata K."/>
            <person name="Baba T."/>
            <person name="Katayose Y."/>
            <person name="Wu J."/>
            <person name="Niimura Y."/>
            <person name="Cheng Z."/>
            <person name="Nagamura Y."/>
            <person name="Antonio B.A."/>
            <person name="Kanamori H."/>
            <person name="Hosokawa S."/>
            <person name="Masukawa M."/>
            <person name="Arikawa K."/>
            <person name="Chiden Y."/>
            <person name="Hayashi M."/>
            <person name="Okamoto M."/>
            <person name="Ando T."/>
            <person name="Aoki H."/>
            <person name="Arita K."/>
            <person name="Hamada M."/>
            <person name="Harada C."/>
            <person name="Hijishita S."/>
            <person name="Honda M."/>
            <person name="Ichikawa Y."/>
            <person name="Idonuma A."/>
            <person name="Iijima M."/>
            <person name="Ikeda M."/>
            <person name="Ikeno M."/>
            <person name="Itoh S."/>
            <person name="Itoh T."/>
            <person name="Itoh Y."/>
            <person name="Itoh Y."/>
            <person name="Iwabuchi A."/>
            <person name="Kamiya K."/>
            <person name="Karasawa W."/>
            <person name="Katagiri S."/>
            <person name="Kikuta A."/>
            <person name="Kobayashi N."/>
            <person name="Kono I."/>
            <person name="Machita K."/>
            <person name="Maehara T."/>
            <person name="Mizuno H."/>
            <person name="Mizubayashi T."/>
            <person name="Mukai Y."/>
            <person name="Nagasaki H."/>
            <person name="Nakashima M."/>
            <person name="Nakama Y."/>
            <person name="Nakamichi Y."/>
            <person name="Nakamura M."/>
            <person name="Namiki N."/>
            <person name="Negishi M."/>
            <person name="Ohta I."/>
            <person name="Ono N."/>
            <person name="Saji S."/>
            <person name="Sakai K."/>
            <person name="Shibata M."/>
            <person name="Shimokawa T."/>
            <person name="Shomura A."/>
            <person name="Song J."/>
            <person name="Takazaki Y."/>
            <person name="Terasawa K."/>
            <person name="Tsuji K."/>
            <person name="Waki K."/>
            <person name="Yamagata H."/>
            <person name="Yamane H."/>
            <person name="Yoshiki S."/>
            <person name="Yoshihara R."/>
            <person name="Yukawa K."/>
            <person name="Zhong H."/>
            <person name="Iwama H."/>
            <person name="Endo T."/>
            <person name="Ito H."/>
            <person name="Hahn J.H."/>
            <person name="Kim H.I."/>
            <person name="Eun M.Y."/>
            <person name="Yano M."/>
            <person name="Jiang J."/>
            <person name="Gojobori T."/>
        </authorList>
    </citation>
    <scope>NUCLEOTIDE SEQUENCE [LARGE SCALE GENOMIC DNA]</scope>
</reference>
<accession>Q5NBK2</accession>
<dbReference type="EMBL" id="AP001072">
    <property type="protein sequence ID" value="BAD81159.1"/>
    <property type="molecule type" value="Genomic_DNA"/>
</dbReference>
<dbReference type="Proteomes" id="UP000817658">
    <property type="component" value="Chromosome 1"/>
</dbReference>
<proteinExistence type="predicted"/>
<evidence type="ECO:0000313" key="2">
    <source>
        <dbReference type="EMBL" id="BAD81159.1"/>
    </source>
</evidence>
<sequence length="118" mass="12931">MGAAVRPDSIPRSGRYKGCSQTAGPARVHKRQLLTYRSTSYKNRKDYKCSGKIKRARLGHLTSAAADSTPQASLDGSDETNFFEIAPTGKNFNSGVGEKRAWLSTTHCTQQVLPEEEV</sequence>
<name>Q5NBK2_ORYSJ</name>
<evidence type="ECO:0000256" key="1">
    <source>
        <dbReference type="SAM" id="MobiDB-lite"/>
    </source>
</evidence>
<feature type="region of interest" description="Disordered" evidence="1">
    <location>
        <begin position="1"/>
        <end position="31"/>
    </location>
</feature>
<organism evidence="2">
    <name type="scientific">Oryza sativa subsp. japonica</name>
    <name type="common">Rice</name>
    <dbReference type="NCBI Taxonomy" id="39947"/>
    <lineage>
        <taxon>Eukaryota</taxon>
        <taxon>Viridiplantae</taxon>
        <taxon>Streptophyta</taxon>
        <taxon>Embryophyta</taxon>
        <taxon>Tracheophyta</taxon>
        <taxon>Spermatophyta</taxon>
        <taxon>Magnoliopsida</taxon>
        <taxon>Liliopsida</taxon>
        <taxon>Poales</taxon>
        <taxon>Poaceae</taxon>
        <taxon>BOP clade</taxon>
        <taxon>Oryzoideae</taxon>
        <taxon>Oryzeae</taxon>
        <taxon>Oryzinae</taxon>
        <taxon>Oryza</taxon>
        <taxon>Oryza sativa</taxon>
    </lineage>
</organism>
<gene>
    <name evidence="2" type="primary">P0025D05.23</name>
</gene>